<reference evidence="1" key="1">
    <citation type="submission" date="2022-07" db="EMBL/GenBank/DDBJ databases">
        <title>Genome Sequence of Lecanicillium saksenae.</title>
        <authorList>
            <person name="Buettner E."/>
        </authorList>
    </citation>
    <scope>NUCLEOTIDE SEQUENCE</scope>
    <source>
        <strain evidence="1">VT-O1</strain>
    </source>
</reference>
<accession>A0ACC1QZ25</accession>
<gene>
    <name evidence="1" type="ORF">NLG97_g3086</name>
</gene>
<evidence type="ECO:0000313" key="2">
    <source>
        <dbReference type="Proteomes" id="UP001148737"/>
    </source>
</evidence>
<proteinExistence type="predicted"/>
<dbReference type="Proteomes" id="UP001148737">
    <property type="component" value="Unassembled WGS sequence"/>
</dbReference>
<keyword evidence="2" id="KW-1185">Reference proteome</keyword>
<comment type="caution">
    <text evidence="1">The sequence shown here is derived from an EMBL/GenBank/DDBJ whole genome shotgun (WGS) entry which is preliminary data.</text>
</comment>
<organism evidence="1 2">
    <name type="scientific">Lecanicillium saksenae</name>
    <dbReference type="NCBI Taxonomy" id="468837"/>
    <lineage>
        <taxon>Eukaryota</taxon>
        <taxon>Fungi</taxon>
        <taxon>Dikarya</taxon>
        <taxon>Ascomycota</taxon>
        <taxon>Pezizomycotina</taxon>
        <taxon>Sordariomycetes</taxon>
        <taxon>Hypocreomycetidae</taxon>
        <taxon>Hypocreales</taxon>
        <taxon>Cordycipitaceae</taxon>
        <taxon>Lecanicillium</taxon>
    </lineage>
</organism>
<protein>
    <submittedName>
        <fullName evidence="1">Uncharacterized protein</fullName>
    </submittedName>
</protein>
<dbReference type="EMBL" id="JANAKD010000241">
    <property type="protein sequence ID" value="KAJ3495856.1"/>
    <property type="molecule type" value="Genomic_DNA"/>
</dbReference>
<sequence>MTSRLFHPMAIGQASLQHRVVMAPLTRLRANEDHVPQAMAKTYYEQRASEKGTLIVSEATLVSAATAGSSNSPGLFTNEQIQGWKNVTEAVHAKGSYIFAQLMAMGRAADPATLQRQGGFEVFAPSAIPISENDTLPKVLSEQQILDIIDEYKLAAKNAIEAGFDGVEVHGANGYLVDQFLHDGSNTRTDRWGGSIENRARFAIEVAKALVEAVGADRVGFRISPWNDWQSMQMADPIPQFSYLVSQLKQLDLAYLHIIESRVFNNVDCEGRGEILPFLEQWGQEKPVLVAGGFNADNVKSAVDEKYRGYNVAVVFGRHFLANPDLPFRLRHGVPLQKYDRSTFYAKMTATGYIDYPFSPEFTAATTA</sequence>
<name>A0ACC1QZ25_9HYPO</name>
<evidence type="ECO:0000313" key="1">
    <source>
        <dbReference type="EMBL" id="KAJ3495856.1"/>
    </source>
</evidence>